<evidence type="ECO:0000256" key="3">
    <source>
        <dbReference type="ARBA" id="ARBA00004370"/>
    </source>
</evidence>
<accession>A0A9W4TKC4</accession>
<evidence type="ECO:0000256" key="11">
    <source>
        <dbReference type="ARBA" id="ARBA00023002"/>
    </source>
</evidence>
<evidence type="ECO:0000313" key="18">
    <source>
        <dbReference type="Proteomes" id="UP001154255"/>
    </source>
</evidence>
<dbReference type="CDD" id="cd04738">
    <property type="entry name" value="DHOD_2_like"/>
    <property type="match status" value="1"/>
</dbReference>
<dbReference type="InterPro" id="IPR050074">
    <property type="entry name" value="DHO_dehydrogenase"/>
</dbReference>
<proteinExistence type="inferred from homology"/>
<dbReference type="Proteomes" id="UP001154259">
    <property type="component" value="Unassembled WGS sequence"/>
</dbReference>
<evidence type="ECO:0000256" key="5">
    <source>
        <dbReference type="ARBA" id="ARBA00005359"/>
    </source>
</evidence>
<comment type="similarity">
    <text evidence="5">Belongs to the dihydroorotate dehydrogenase family. Type 2 subfamily.</text>
</comment>
<dbReference type="Proteomes" id="UP001154255">
    <property type="component" value="Unassembled WGS sequence"/>
</dbReference>
<dbReference type="GO" id="GO:0006207">
    <property type="term" value="P:'de novo' pyrimidine nucleobase biosynthetic process"/>
    <property type="evidence" value="ECO:0007669"/>
    <property type="project" value="UniProtKB-UniRule"/>
</dbReference>
<dbReference type="Gene3D" id="3.20.20.70">
    <property type="entry name" value="Aldolase class I"/>
    <property type="match status" value="1"/>
</dbReference>
<organism evidence="16 18">
    <name type="scientific">Commensalibacter communis</name>
    <dbReference type="NCBI Taxonomy" id="2972786"/>
    <lineage>
        <taxon>Bacteria</taxon>
        <taxon>Pseudomonadati</taxon>
        <taxon>Pseudomonadota</taxon>
        <taxon>Alphaproteobacteria</taxon>
        <taxon>Acetobacterales</taxon>
        <taxon>Acetobacteraceae</taxon>
    </lineage>
</organism>
<keyword evidence="8" id="KW-0285">Flavoprotein</keyword>
<dbReference type="RefSeq" id="WP_271789082.1">
    <property type="nucleotide sequence ID" value="NZ_CAMXCL010000001.1"/>
</dbReference>
<name>A0A9W4TKC4_9PROT</name>
<keyword evidence="10" id="KW-0665">Pyrimidine biosynthesis</keyword>
<comment type="cofactor">
    <cofactor evidence="1">
        <name>FMN</name>
        <dbReference type="ChEBI" id="CHEBI:58210"/>
    </cofactor>
</comment>
<comment type="catalytic activity">
    <reaction evidence="13">
        <text>(S)-dihydroorotate + a quinone = orotate + a quinol</text>
        <dbReference type="Rhea" id="RHEA:30187"/>
        <dbReference type="ChEBI" id="CHEBI:24646"/>
        <dbReference type="ChEBI" id="CHEBI:30839"/>
        <dbReference type="ChEBI" id="CHEBI:30864"/>
        <dbReference type="ChEBI" id="CHEBI:132124"/>
        <dbReference type="EC" id="1.3.5.2"/>
    </reaction>
</comment>
<comment type="caution">
    <text evidence="16">The sequence shown here is derived from an EMBL/GenBank/DDBJ whole genome shotgun (WGS) entry which is preliminary data.</text>
</comment>
<sequence>MKSKIGYRLSEIEQEAIAICYPWIFKGFQFLKPETGHELAIGSLLLGLCGGHKPWQDDPILQVNAMGLSFPNPIGMAAGFDKNALVISPLARLGFGAVEVGTVTPRPQTGNPKPRLFRLTEDGAIINRMGFNNDGINRIIARLEKIKDSKGSFKTTANIPVGVNIGINKIGADPEKDYPFLVGKVQDYADYIVLNLSSPNTPGLRDLQHPSRLRGILAAIKDQYPHHPPILVKLAPDLEEKEIEGIVETVIEAGITGLILTNTTISRPDDLQGAFRYEPGGLSGRPVRQKSTEMLARVARLSKGRLTLIGCGGIETGADVIEKITHGADFTQVYSALVYEGPGLVRRIKKEIVEILNQQGIKHISELKNIAL</sequence>
<evidence type="ECO:0000256" key="2">
    <source>
        <dbReference type="ARBA" id="ARBA00003125"/>
    </source>
</evidence>
<reference evidence="16" key="1">
    <citation type="submission" date="2022-10" db="EMBL/GenBank/DDBJ databases">
        <authorList>
            <person name="Botero Cardona J."/>
        </authorList>
    </citation>
    <scope>NUCLEOTIDE SEQUENCE</scope>
    <source>
        <strain evidence="16">LMG 31819</strain>
        <strain evidence="17">R-53529</strain>
    </source>
</reference>
<comment type="pathway">
    <text evidence="4">Pyrimidine metabolism; UMP biosynthesis via de novo pathway; orotate from (S)-dihydroorotate (quinone route): step 1/1.</text>
</comment>
<dbReference type="PROSITE" id="PS00912">
    <property type="entry name" value="DHODEHASE_2"/>
    <property type="match status" value="1"/>
</dbReference>
<evidence type="ECO:0000256" key="13">
    <source>
        <dbReference type="ARBA" id="ARBA00048639"/>
    </source>
</evidence>
<dbReference type="PANTHER" id="PTHR48109:SF4">
    <property type="entry name" value="DIHYDROOROTATE DEHYDROGENASE (QUINONE), MITOCHONDRIAL"/>
    <property type="match status" value="1"/>
</dbReference>
<dbReference type="NCBIfam" id="NF003645">
    <property type="entry name" value="PRK05286.1-2"/>
    <property type="match status" value="1"/>
</dbReference>
<evidence type="ECO:0000313" key="17">
    <source>
        <dbReference type="EMBL" id="CAI3933051.1"/>
    </source>
</evidence>
<gene>
    <name evidence="17" type="ORF">R53529_LOCUS644</name>
    <name evidence="16" type="ORF">R53530_LOCUS457</name>
</gene>
<evidence type="ECO:0000256" key="14">
    <source>
        <dbReference type="NCBIfam" id="TIGR01036"/>
    </source>
</evidence>
<dbReference type="AlphaFoldDB" id="A0A9W4TKC4"/>
<comment type="subcellular location">
    <subcellularLocation>
        <location evidence="3">Membrane</location>
    </subcellularLocation>
</comment>
<keyword evidence="9" id="KW-0288">FMN</keyword>
<evidence type="ECO:0000256" key="9">
    <source>
        <dbReference type="ARBA" id="ARBA00022643"/>
    </source>
</evidence>
<keyword evidence="11" id="KW-0560">Oxidoreductase</keyword>
<evidence type="ECO:0000256" key="10">
    <source>
        <dbReference type="ARBA" id="ARBA00022975"/>
    </source>
</evidence>
<evidence type="ECO:0000256" key="4">
    <source>
        <dbReference type="ARBA" id="ARBA00005161"/>
    </source>
</evidence>
<keyword evidence="19" id="KW-1185">Reference proteome</keyword>
<protein>
    <recommendedName>
        <fullName evidence="7 14">Dihydroorotate dehydrogenase (quinone)</fullName>
        <ecNumber evidence="6 14">1.3.5.2</ecNumber>
    </recommendedName>
</protein>
<dbReference type="SUPFAM" id="SSF51395">
    <property type="entry name" value="FMN-linked oxidoreductases"/>
    <property type="match status" value="1"/>
</dbReference>
<dbReference type="GO" id="GO:0009220">
    <property type="term" value="P:pyrimidine ribonucleotide biosynthetic process"/>
    <property type="evidence" value="ECO:0007669"/>
    <property type="project" value="UniProtKB-UniRule"/>
</dbReference>
<evidence type="ECO:0000259" key="15">
    <source>
        <dbReference type="Pfam" id="PF01180"/>
    </source>
</evidence>
<dbReference type="InterPro" id="IPR005720">
    <property type="entry name" value="Dihydroorotate_DH_cat"/>
</dbReference>
<keyword evidence="12" id="KW-0472">Membrane</keyword>
<evidence type="ECO:0000256" key="7">
    <source>
        <dbReference type="ARBA" id="ARBA00018366"/>
    </source>
</evidence>
<evidence type="ECO:0000256" key="8">
    <source>
        <dbReference type="ARBA" id="ARBA00022630"/>
    </source>
</evidence>
<dbReference type="NCBIfam" id="TIGR01036">
    <property type="entry name" value="pyrD_sub2"/>
    <property type="match status" value="1"/>
</dbReference>
<feature type="domain" description="Dihydroorotate dehydrogenase catalytic" evidence="15">
    <location>
        <begin position="61"/>
        <end position="356"/>
    </location>
</feature>
<dbReference type="PROSITE" id="PS00911">
    <property type="entry name" value="DHODEHASE_1"/>
    <property type="match status" value="1"/>
</dbReference>
<dbReference type="PANTHER" id="PTHR48109">
    <property type="entry name" value="DIHYDROOROTATE DEHYDROGENASE (QUINONE), MITOCHONDRIAL-RELATED"/>
    <property type="match status" value="1"/>
</dbReference>
<dbReference type="EMBL" id="CAMXCM010000001">
    <property type="protein sequence ID" value="CAI3927936.1"/>
    <property type="molecule type" value="Genomic_DNA"/>
</dbReference>
<dbReference type="GO" id="GO:0106430">
    <property type="term" value="F:dihydroorotate dehydrogenase (quinone) activity"/>
    <property type="evidence" value="ECO:0007669"/>
    <property type="project" value="UniProtKB-EC"/>
</dbReference>
<dbReference type="EC" id="1.3.5.2" evidence="6 14"/>
<dbReference type="InterPro" id="IPR005719">
    <property type="entry name" value="Dihydroorotate_DH_2"/>
</dbReference>
<evidence type="ECO:0000256" key="6">
    <source>
        <dbReference type="ARBA" id="ARBA00012791"/>
    </source>
</evidence>
<dbReference type="InterPro" id="IPR013785">
    <property type="entry name" value="Aldolase_TIM"/>
</dbReference>
<dbReference type="InterPro" id="IPR001295">
    <property type="entry name" value="Dihydroorotate_DH_CS"/>
</dbReference>
<dbReference type="GO" id="GO:0005737">
    <property type="term" value="C:cytoplasm"/>
    <property type="evidence" value="ECO:0007669"/>
    <property type="project" value="InterPro"/>
</dbReference>
<evidence type="ECO:0000313" key="19">
    <source>
        <dbReference type="Proteomes" id="UP001154259"/>
    </source>
</evidence>
<dbReference type="Pfam" id="PF01180">
    <property type="entry name" value="DHO_dh"/>
    <property type="match status" value="1"/>
</dbReference>
<evidence type="ECO:0000256" key="12">
    <source>
        <dbReference type="ARBA" id="ARBA00023136"/>
    </source>
</evidence>
<dbReference type="NCBIfam" id="NF003652">
    <property type="entry name" value="PRK05286.2-5"/>
    <property type="match status" value="1"/>
</dbReference>
<comment type="function">
    <text evidence="2">Catalyzes the conversion of dihydroorotate to orotate with quinone as electron acceptor.</text>
</comment>
<evidence type="ECO:0000313" key="16">
    <source>
        <dbReference type="EMBL" id="CAI3927936.1"/>
    </source>
</evidence>
<evidence type="ECO:0000256" key="1">
    <source>
        <dbReference type="ARBA" id="ARBA00001917"/>
    </source>
</evidence>
<dbReference type="GO" id="GO:0016020">
    <property type="term" value="C:membrane"/>
    <property type="evidence" value="ECO:0007669"/>
    <property type="project" value="UniProtKB-SubCell"/>
</dbReference>
<dbReference type="EMBL" id="CAMXCS010000001">
    <property type="protein sequence ID" value="CAI3933051.1"/>
    <property type="molecule type" value="Genomic_DNA"/>
</dbReference>